<keyword evidence="2" id="KW-1185">Reference proteome</keyword>
<evidence type="ECO:0000313" key="1">
    <source>
        <dbReference type="EMBL" id="KAI4305273.1"/>
    </source>
</evidence>
<comment type="caution">
    <text evidence="1">The sequence shown here is derived from an EMBL/GenBank/DDBJ whole genome shotgun (WGS) entry which is preliminary data.</text>
</comment>
<dbReference type="EMBL" id="CM039437">
    <property type="protein sequence ID" value="KAI4305273.1"/>
    <property type="molecule type" value="Genomic_DNA"/>
</dbReference>
<reference evidence="1 2" key="1">
    <citation type="journal article" date="2022" name="DNA Res.">
        <title>Chromosomal-level genome assembly of the orchid tree Bauhinia variegata (Leguminosae; Cercidoideae) supports the allotetraploid origin hypothesis of Bauhinia.</title>
        <authorList>
            <person name="Zhong Y."/>
            <person name="Chen Y."/>
            <person name="Zheng D."/>
            <person name="Pang J."/>
            <person name="Liu Y."/>
            <person name="Luo S."/>
            <person name="Meng S."/>
            <person name="Qian L."/>
            <person name="Wei D."/>
            <person name="Dai S."/>
            <person name="Zhou R."/>
        </authorList>
    </citation>
    <scope>NUCLEOTIDE SEQUENCE [LARGE SCALE GENOMIC DNA]</scope>
    <source>
        <strain evidence="1">BV-YZ2020</strain>
    </source>
</reference>
<organism evidence="1 2">
    <name type="scientific">Bauhinia variegata</name>
    <name type="common">Purple orchid tree</name>
    <name type="synonym">Phanera variegata</name>
    <dbReference type="NCBI Taxonomy" id="167791"/>
    <lineage>
        <taxon>Eukaryota</taxon>
        <taxon>Viridiplantae</taxon>
        <taxon>Streptophyta</taxon>
        <taxon>Embryophyta</taxon>
        <taxon>Tracheophyta</taxon>
        <taxon>Spermatophyta</taxon>
        <taxon>Magnoliopsida</taxon>
        <taxon>eudicotyledons</taxon>
        <taxon>Gunneridae</taxon>
        <taxon>Pentapetalae</taxon>
        <taxon>rosids</taxon>
        <taxon>fabids</taxon>
        <taxon>Fabales</taxon>
        <taxon>Fabaceae</taxon>
        <taxon>Cercidoideae</taxon>
        <taxon>Cercideae</taxon>
        <taxon>Bauhiniinae</taxon>
        <taxon>Bauhinia</taxon>
    </lineage>
</organism>
<proteinExistence type="predicted"/>
<evidence type="ECO:0000313" key="2">
    <source>
        <dbReference type="Proteomes" id="UP000828941"/>
    </source>
</evidence>
<protein>
    <submittedName>
        <fullName evidence="1">Uncharacterized protein</fullName>
    </submittedName>
</protein>
<gene>
    <name evidence="1" type="ORF">L6164_028647</name>
</gene>
<sequence length="257" mass="29304">MKLLLFLLSLSVGFHLCSCYSDEIKKQLTAPRRPPPPPPTIIKCPVSSRKPEFHHFLLTLTWPNAFCKLPGVTCRPSPPMQQHFTIHGLWPQDQFENGVTDCQETAPLTDDMLEQKERKQKLLDFWPRLNSASDFKRSKNLWTDQWCKHGSCSSDMFLPDSYFDKAITLGSTYGPRIKDELEASGIRADGSAYPWRKMVEAIKKATGNRNVRLTCEEDNSGKLQLSEIQICVESDAVNLRDCNRQTPVKCQKNLVFA</sequence>
<accession>A0ACB9L748</accession>
<dbReference type="Proteomes" id="UP000828941">
    <property type="component" value="Chromosome 12"/>
</dbReference>
<name>A0ACB9L748_BAUVA</name>